<protein>
    <submittedName>
        <fullName evidence="2">Uncharacterized protein</fullName>
    </submittedName>
</protein>
<dbReference type="Proteomes" id="UP000575985">
    <property type="component" value="Unassembled WGS sequence"/>
</dbReference>
<reference evidence="2 3" key="1">
    <citation type="submission" date="2020-07" db="EMBL/GenBank/DDBJ databases">
        <title>Sequencing the genomes of 1000 actinobacteria strains.</title>
        <authorList>
            <person name="Klenk H.-P."/>
        </authorList>
    </citation>
    <scope>NUCLEOTIDE SEQUENCE [LARGE SCALE GENOMIC DNA]</scope>
    <source>
        <strain evidence="2 3">DSM 45927</strain>
    </source>
</reference>
<comment type="caution">
    <text evidence="2">The sequence shown here is derived from an EMBL/GenBank/DDBJ whole genome shotgun (WGS) entry which is preliminary data.</text>
</comment>
<accession>A0A853BNB8</accession>
<evidence type="ECO:0000313" key="3">
    <source>
        <dbReference type="Proteomes" id="UP000575985"/>
    </source>
</evidence>
<dbReference type="RefSeq" id="WP_179767606.1">
    <property type="nucleotide sequence ID" value="NZ_JACCFO010000001.1"/>
</dbReference>
<keyword evidence="3" id="KW-1185">Reference proteome</keyword>
<evidence type="ECO:0000256" key="1">
    <source>
        <dbReference type="SAM" id="Phobius"/>
    </source>
</evidence>
<sequence length="120" mass="12544">MLVLLALAQAAEYLGVGYPAVVGPLAAVTAVAGLVNGRLLRPGLYRWQLPQTAAVAAVVLVAEYGGLPFAGYLVAAVLFGHAAWDVVHWRADRVVHRPLAEFCAVLDFLLAAGVVVLVSV</sequence>
<feature type="transmembrane region" description="Helical" evidence="1">
    <location>
        <begin position="21"/>
        <end position="40"/>
    </location>
</feature>
<dbReference type="AlphaFoldDB" id="A0A853BNB8"/>
<dbReference type="EMBL" id="JACCFO010000001">
    <property type="protein sequence ID" value="NYI96205.1"/>
    <property type="molecule type" value="Genomic_DNA"/>
</dbReference>
<evidence type="ECO:0000313" key="2">
    <source>
        <dbReference type="EMBL" id="NYI96205.1"/>
    </source>
</evidence>
<feature type="transmembrane region" description="Helical" evidence="1">
    <location>
        <begin position="99"/>
        <end position="118"/>
    </location>
</feature>
<keyword evidence="1" id="KW-0812">Transmembrane</keyword>
<gene>
    <name evidence="2" type="ORF">HNR12_002482</name>
</gene>
<keyword evidence="1" id="KW-0472">Membrane</keyword>
<proteinExistence type="predicted"/>
<keyword evidence="1" id="KW-1133">Transmembrane helix</keyword>
<feature type="transmembrane region" description="Helical" evidence="1">
    <location>
        <begin position="52"/>
        <end position="79"/>
    </location>
</feature>
<name>A0A853BNB8_9ACTN</name>
<organism evidence="2 3">
    <name type="scientific">Streptomonospora nanhaiensis</name>
    <dbReference type="NCBI Taxonomy" id="1323731"/>
    <lineage>
        <taxon>Bacteria</taxon>
        <taxon>Bacillati</taxon>
        <taxon>Actinomycetota</taxon>
        <taxon>Actinomycetes</taxon>
        <taxon>Streptosporangiales</taxon>
        <taxon>Nocardiopsidaceae</taxon>
        <taxon>Streptomonospora</taxon>
    </lineage>
</organism>